<reference evidence="5 6" key="1">
    <citation type="submission" date="2021-06" db="EMBL/GenBank/DDBJ databases">
        <title>Clostridia strains as spoilage organisms.</title>
        <authorList>
            <person name="Wambui J."/>
            <person name="Stephan R."/>
            <person name="Stevens M.J.A."/>
        </authorList>
    </citation>
    <scope>NUCLEOTIDE SEQUENCE [LARGE SCALE GENOMIC DNA]</scope>
    <source>
        <strain evidence="5 6">DSM 14204</strain>
    </source>
</reference>
<evidence type="ECO:0000256" key="1">
    <source>
        <dbReference type="ARBA" id="ARBA00008520"/>
    </source>
</evidence>
<keyword evidence="3 4" id="KW-0732">Signal</keyword>
<feature type="signal peptide" evidence="4">
    <location>
        <begin position="1"/>
        <end position="22"/>
    </location>
</feature>
<dbReference type="InterPro" id="IPR006059">
    <property type="entry name" value="SBP"/>
</dbReference>
<evidence type="ECO:0000256" key="4">
    <source>
        <dbReference type="SAM" id="SignalP"/>
    </source>
</evidence>
<gene>
    <name evidence="5" type="ORF">KPL37_09620</name>
</gene>
<organism evidence="5 6">
    <name type="scientific">Clostridium frigoris</name>
    <dbReference type="NCBI Taxonomy" id="205327"/>
    <lineage>
        <taxon>Bacteria</taxon>
        <taxon>Bacillati</taxon>
        <taxon>Bacillota</taxon>
        <taxon>Clostridia</taxon>
        <taxon>Eubacteriales</taxon>
        <taxon>Clostridiaceae</taxon>
        <taxon>Clostridium</taxon>
    </lineage>
</organism>
<dbReference type="EMBL" id="JAHLDV010000018">
    <property type="protein sequence ID" value="MBU3160009.1"/>
    <property type="molecule type" value="Genomic_DNA"/>
</dbReference>
<sequence length="424" mass="45741">MKKIKSILAIAMISTLVVGTLAGCGTKAPTKTTSSVDSSKPVSLAFWEQDDPTAQKTLDKLIADFHVANPTITVKRTHYETEDLRKNFSTASLGTTGPDVVLSPNDNLGVFVPGSLVQPIDTIVGEDFMKTLDEKTLEAGKFTGKQYMIPDRNGNEVLISYNKKLVTTAPKTFEELEAMGLKLKKEGKVDYGLVFNEVEPFFSIGFLGAFGGKVFDDVNATSPKPTLNTPAVTQWMTFMKKIHSEGLIAKESDATVADNLFKGGKAAFIINGPWGFADYKKAGIDLGIMAIPTINGKSPAPYSAVKGYTVSAGVKDANKLAAVKKFLMFVNSKDAQLKMVDAHQQYPTNLEAMKDAKITGNPLIVGQKDQLSKATPMPNITQMRAIWDAIKPVQQDVLSGKTKPEDAGAIMQKKAIEGIKALGL</sequence>
<evidence type="ECO:0000256" key="2">
    <source>
        <dbReference type="ARBA" id="ARBA00022448"/>
    </source>
</evidence>
<proteinExistence type="inferred from homology"/>
<evidence type="ECO:0000313" key="6">
    <source>
        <dbReference type="Proteomes" id="UP000776252"/>
    </source>
</evidence>
<accession>A0ABS6BSV5</accession>
<comment type="similarity">
    <text evidence="1">Belongs to the bacterial solute-binding protein 1 family.</text>
</comment>
<name>A0ABS6BSV5_9CLOT</name>
<dbReference type="Proteomes" id="UP000776252">
    <property type="component" value="Unassembled WGS sequence"/>
</dbReference>
<evidence type="ECO:0000313" key="5">
    <source>
        <dbReference type="EMBL" id="MBU3160009.1"/>
    </source>
</evidence>
<comment type="caution">
    <text evidence="5">The sequence shown here is derived from an EMBL/GenBank/DDBJ whole genome shotgun (WGS) entry which is preliminary data.</text>
</comment>
<feature type="chain" id="PRO_5045246337" evidence="4">
    <location>
        <begin position="23"/>
        <end position="424"/>
    </location>
</feature>
<keyword evidence="2" id="KW-0813">Transport</keyword>
<dbReference type="PANTHER" id="PTHR30061:SF50">
    <property type="entry name" value="MALTOSE_MALTODEXTRIN-BINDING PERIPLASMIC PROTEIN"/>
    <property type="match status" value="1"/>
</dbReference>
<dbReference type="PROSITE" id="PS51257">
    <property type="entry name" value="PROKAR_LIPOPROTEIN"/>
    <property type="match status" value="1"/>
</dbReference>
<dbReference type="RefSeq" id="WP_216148628.1">
    <property type="nucleotide sequence ID" value="NZ_JAHLDV010000018.1"/>
</dbReference>
<evidence type="ECO:0000256" key="3">
    <source>
        <dbReference type="ARBA" id="ARBA00022729"/>
    </source>
</evidence>
<dbReference type="PANTHER" id="PTHR30061">
    <property type="entry name" value="MALTOSE-BINDING PERIPLASMIC PROTEIN"/>
    <property type="match status" value="1"/>
</dbReference>
<protein>
    <submittedName>
        <fullName evidence="5">Maltose ABC transporter substrate-binding protein</fullName>
    </submittedName>
</protein>
<dbReference type="Pfam" id="PF13416">
    <property type="entry name" value="SBP_bac_8"/>
    <property type="match status" value="1"/>
</dbReference>
<dbReference type="CDD" id="cd13586">
    <property type="entry name" value="PBP2_Maltose_binding_like"/>
    <property type="match status" value="1"/>
</dbReference>
<keyword evidence="6" id="KW-1185">Reference proteome</keyword>